<keyword evidence="1" id="KW-0812">Transmembrane</keyword>
<gene>
    <name evidence="2" type="ORF">AV656_05680</name>
</gene>
<evidence type="ECO:0000313" key="3">
    <source>
        <dbReference type="Proteomes" id="UP000076490"/>
    </source>
</evidence>
<dbReference type="OrthoDB" id="2448731at2"/>
<dbReference type="RefSeq" id="WP_063179854.1">
    <property type="nucleotide sequence ID" value="NZ_LQNT01000009.1"/>
</dbReference>
<comment type="caution">
    <text evidence="2">The sequence shown here is derived from an EMBL/GenBank/DDBJ whole genome shotgun (WGS) entry which is preliminary data.</text>
</comment>
<name>A0A165H0J6_9BACL</name>
<evidence type="ECO:0000313" key="2">
    <source>
        <dbReference type="EMBL" id="KZE38405.1"/>
    </source>
</evidence>
<feature type="transmembrane region" description="Helical" evidence="1">
    <location>
        <begin position="74"/>
        <end position="99"/>
    </location>
</feature>
<feature type="transmembrane region" description="Helical" evidence="1">
    <location>
        <begin position="111"/>
        <end position="138"/>
    </location>
</feature>
<protein>
    <recommendedName>
        <fullName evidence="4">Yip1 domain-containing protein</fullName>
    </recommendedName>
</protein>
<feature type="transmembrane region" description="Helical" evidence="1">
    <location>
        <begin position="192"/>
        <end position="213"/>
    </location>
</feature>
<evidence type="ECO:0008006" key="4">
    <source>
        <dbReference type="Google" id="ProtNLM"/>
    </source>
</evidence>
<sequence>MFFEFKFWRFLLNQRELTDRMNGSSMKGFRWRVAGLFLSAVVLYALMDMWGVGSRALTPIAVSGAEETFALRRILSLAAAILWSVFYTAFHLYGVAFILHKLTNAEYGKLIVLQLFVTAILLFEKAVVFAFFLLSGAATPVSPLSFGPLASTFLTYPFMIYFLNQLSVGTALVVAFQFRFIRQILPNAGRSLLWIILGIQVLMALAVGLYGMIPTEQLFTELIGGGATVE</sequence>
<organism evidence="2 3">
    <name type="scientific">Bhargavaea cecembensis</name>
    <dbReference type="NCBI Taxonomy" id="394098"/>
    <lineage>
        <taxon>Bacteria</taxon>
        <taxon>Bacillati</taxon>
        <taxon>Bacillota</taxon>
        <taxon>Bacilli</taxon>
        <taxon>Bacillales</taxon>
        <taxon>Caryophanaceae</taxon>
        <taxon>Bhargavaea</taxon>
    </lineage>
</organism>
<feature type="transmembrane region" description="Helical" evidence="1">
    <location>
        <begin position="158"/>
        <end position="180"/>
    </location>
</feature>
<dbReference type="EMBL" id="LQNT01000009">
    <property type="protein sequence ID" value="KZE38405.1"/>
    <property type="molecule type" value="Genomic_DNA"/>
</dbReference>
<keyword evidence="1" id="KW-0472">Membrane</keyword>
<accession>A0A165H0J6</accession>
<dbReference type="AlphaFoldDB" id="A0A165H0J6"/>
<proteinExistence type="predicted"/>
<reference evidence="2 3" key="1">
    <citation type="submission" date="2016-01" db="EMBL/GenBank/DDBJ databases">
        <title>Whole genome sequencing of Bhargavaea cecembensis T14.</title>
        <authorList>
            <person name="Hong K.W."/>
        </authorList>
    </citation>
    <scope>NUCLEOTIDE SEQUENCE [LARGE SCALE GENOMIC DNA]</scope>
    <source>
        <strain evidence="2 3">T14</strain>
    </source>
</reference>
<dbReference type="Proteomes" id="UP000076490">
    <property type="component" value="Unassembled WGS sequence"/>
</dbReference>
<evidence type="ECO:0000256" key="1">
    <source>
        <dbReference type="SAM" id="Phobius"/>
    </source>
</evidence>
<keyword evidence="1" id="KW-1133">Transmembrane helix</keyword>